<protein>
    <submittedName>
        <fullName evidence="1">Uncharacterized protein</fullName>
    </submittedName>
</protein>
<evidence type="ECO:0000313" key="1">
    <source>
        <dbReference type="EMBL" id="WKN38522.1"/>
    </source>
</evidence>
<organism evidence="1">
    <name type="scientific">Roseihalotalea indica</name>
    <dbReference type="NCBI Taxonomy" id="2867963"/>
    <lineage>
        <taxon>Bacteria</taxon>
        <taxon>Pseudomonadati</taxon>
        <taxon>Bacteroidota</taxon>
        <taxon>Cytophagia</taxon>
        <taxon>Cytophagales</taxon>
        <taxon>Catalimonadaceae</taxon>
        <taxon>Roseihalotalea</taxon>
    </lineage>
</organism>
<name>A0AA49GQ91_9BACT</name>
<reference evidence="1" key="1">
    <citation type="journal article" date="2023" name="Comput. Struct. Biotechnol. J.">
        <title>Discovery of a novel marine Bacteroidetes with a rich repertoire of carbohydrate-active enzymes.</title>
        <authorList>
            <person name="Chen B."/>
            <person name="Liu G."/>
            <person name="Chen Q."/>
            <person name="Wang H."/>
            <person name="Liu L."/>
            <person name="Tang K."/>
        </authorList>
    </citation>
    <scope>NUCLEOTIDE SEQUENCE</scope>
    <source>
        <strain evidence="1">TK19036</strain>
    </source>
</reference>
<accession>A0AA49GQ91</accession>
<dbReference type="AlphaFoldDB" id="A0AA49GQ91"/>
<gene>
    <name evidence="1" type="ORF">K4G66_07375</name>
</gene>
<sequence length="50" mass="6093">MRRRYTAQHIVRLIQRSYAQGWEEAVKQYDEVQSDVSYRKLRPALRKKAI</sequence>
<reference evidence="1" key="2">
    <citation type="journal article" date="2024" name="Antonie Van Leeuwenhoek">
        <title>Roseihalotalea indica gen. nov., sp. nov., a halophilic Bacteroidetes from mesopelagic Southwest Indian Ocean with higher carbohydrate metabolic potential.</title>
        <authorList>
            <person name="Chen B."/>
            <person name="Zhang M."/>
            <person name="Lin D."/>
            <person name="Ye J."/>
            <person name="Tang K."/>
        </authorList>
    </citation>
    <scope>NUCLEOTIDE SEQUENCE</scope>
    <source>
        <strain evidence="1">TK19036</strain>
    </source>
</reference>
<dbReference type="EMBL" id="CP120682">
    <property type="protein sequence ID" value="WKN38522.1"/>
    <property type="molecule type" value="Genomic_DNA"/>
</dbReference>
<proteinExistence type="predicted"/>